<keyword evidence="2" id="KW-1185">Reference proteome</keyword>
<accession>A0A1H0LE12</accession>
<evidence type="ECO:0000313" key="2">
    <source>
        <dbReference type="Proteomes" id="UP000242957"/>
    </source>
</evidence>
<dbReference type="EMBL" id="FNIJ01000014">
    <property type="protein sequence ID" value="SDO66444.1"/>
    <property type="molecule type" value="Genomic_DNA"/>
</dbReference>
<dbReference type="Proteomes" id="UP000242957">
    <property type="component" value="Unassembled WGS sequence"/>
</dbReference>
<dbReference type="OrthoDB" id="8639774at2"/>
<dbReference type="RefSeq" id="WP_084312176.1">
    <property type="nucleotide sequence ID" value="NZ_FNIJ01000014.1"/>
</dbReference>
<name>A0A1H0LE12_9PSED</name>
<proteinExistence type="predicted"/>
<reference evidence="2" key="1">
    <citation type="submission" date="2016-10" db="EMBL/GenBank/DDBJ databases">
        <authorList>
            <person name="Varghese N."/>
            <person name="Submissions S."/>
        </authorList>
    </citation>
    <scope>NUCLEOTIDE SEQUENCE [LARGE SCALE GENOMIC DNA]</scope>
    <source>
        <strain evidence="2">JCM 21621</strain>
    </source>
</reference>
<protein>
    <submittedName>
        <fullName evidence="1">Uncharacterized conserved protein</fullName>
    </submittedName>
</protein>
<evidence type="ECO:0000313" key="1">
    <source>
        <dbReference type="EMBL" id="SDO66444.1"/>
    </source>
</evidence>
<gene>
    <name evidence="1" type="ORF">SAMN05216193_11435</name>
</gene>
<dbReference type="InterPro" id="IPR025737">
    <property type="entry name" value="FApF"/>
</dbReference>
<organism evidence="1 2">
    <name type="scientific">Pseudomonas jinjuensis</name>
    <dbReference type="NCBI Taxonomy" id="198616"/>
    <lineage>
        <taxon>Bacteria</taxon>
        <taxon>Pseudomonadati</taxon>
        <taxon>Pseudomonadota</taxon>
        <taxon>Gammaproteobacteria</taxon>
        <taxon>Pseudomonadales</taxon>
        <taxon>Pseudomonadaceae</taxon>
        <taxon>Pseudomonas</taxon>
    </lineage>
</organism>
<dbReference type="STRING" id="198616.SAMN05216193_11435"/>
<dbReference type="Pfam" id="PF13557">
    <property type="entry name" value="Phenol_MetA_deg"/>
    <property type="match status" value="1"/>
</dbReference>
<dbReference type="AlphaFoldDB" id="A0A1H0LE12"/>
<sequence>MRDTLRLLGALPMLLGLEARADAVSLPPLPLGNASFMDGVAGPGMLFELPIQHYRANDASDARGHSVPGRQKVRSTAVLPHFAYISENTFLGAHYGAEVLLPLVHLDLDIDGGPDGSRTRQGDLVVAPLLLQWAPVSLFGRPYWQRLDFVFSLPTGDYDDAASINTGSNVWVFTPYYAFTWEATDRVEFSARLMYSWISENDDPASRLGADDVQPGEAVHANFSVSYALDDNWRIGLAGYQLEQISADRIDGRRQHDSEERVFGIGPGVMYRSGKQSLFANFYAESGARNRSEGDQLVLRYLVAF</sequence>